<evidence type="ECO:0000256" key="2">
    <source>
        <dbReference type="ARBA" id="ARBA00023140"/>
    </source>
</evidence>
<evidence type="ECO:0000256" key="1">
    <source>
        <dbReference type="ARBA" id="ARBA00004275"/>
    </source>
</evidence>
<dbReference type="InterPro" id="IPR051053">
    <property type="entry name" value="ECH/Chromodomain_protein"/>
</dbReference>
<reference evidence="5" key="1">
    <citation type="journal article" date="2021" name="Int. J. Syst. Evol. Microbiol.">
        <title>Bradyrhizobium septentrionale sp. nov. (sv. septentrionale) and Bradyrhizobium quebecense sp. nov. (sv. septentrionale) associated with legumes native to Canada possess rearranged symbiosis genes and numerous insertion sequences.</title>
        <authorList>
            <person name="Bromfield E.S.P."/>
            <person name="Cloutier S."/>
        </authorList>
    </citation>
    <scope>NUCLEOTIDE SEQUENCE</scope>
    <source>
        <strain evidence="5">12S5</strain>
    </source>
</reference>
<dbReference type="EMBL" id="JAGEPA010000001">
    <property type="protein sequence ID" value="MBO1429879.1"/>
    <property type="molecule type" value="Genomic_DNA"/>
</dbReference>
<keyword evidence="2" id="KW-0576">Peroxisome</keyword>
<dbReference type="InterPro" id="IPR001753">
    <property type="entry name" value="Enoyl-CoA_hydra/iso"/>
</dbReference>
<dbReference type="InterPro" id="IPR029045">
    <property type="entry name" value="ClpP/crotonase-like_dom_sf"/>
</dbReference>
<comment type="caution">
    <text evidence="5">The sequence shown here is derived from an EMBL/GenBank/DDBJ whole genome shotgun (WGS) entry which is preliminary data.</text>
</comment>
<proteinExistence type="predicted"/>
<feature type="region of interest" description="Disordered" evidence="4">
    <location>
        <begin position="199"/>
        <end position="223"/>
    </location>
</feature>
<dbReference type="Gene3D" id="3.90.226.10">
    <property type="entry name" value="2-enoyl-CoA Hydratase, Chain A, domain 1"/>
    <property type="match status" value="1"/>
</dbReference>
<keyword evidence="6" id="KW-1185">Reference proteome</keyword>
<protein>
    <submittedName>
        <fullName evidence="5">Enoyl-CoA hydratase/isomerase family protein</fullName>
    </submittedName>
</protein>
<dbReference type="Pfam" id="PF00378">
    <property type="entry name" value="ECH_1"/>
    <property type="match status" value="1"/>
</dbReference>
<dbReference type="PANTHER" id="PTHR43684:SF1">
    <property type="entry name" value="ENOYL-COA DELTA ISOMERASE 2"/>
    <property type="match status" value="1"/>
</dbReference>
<name>A0ABS3MEH0_9BRAD</name>
<dbReference type="RefSeq" id="WP_207832388.1">
    <property type="nucleotide sequence ID" value="NZ_CP088282.1"/>
</dbReference>
<keyword evidence="3" id="KW-0413">Isomerase</keyword>
<evidence type="ECO:0000313" key="5">
    <source>
        <dbReference type="EMBL" id="MBO1429879.1"/>
    </source>
</evidence>
<dbReference type="PANTHER" id="PTHR43684">
    <property type="match status" value="1"/>
</dbReference>
<gene>
    <name evidence="5" type="ORF">J4P68_10575</name>
</gene>
<organism evidence="5 6">
    <name type="scientific">Bradyrhizobium quebecense</name>
    <dbReference type="NCBI Taxonomy" id="2748629"/>
    <lineage>
        <taxon>Bacteria</taxon>
        <taxon>Pseudomonadati</taxon>
        <taxon>Pseudomonadota</taxon>
        <taxon>Alphaproteobacteria</taxon>
        <taxon>Hyphomicrobiales</taxon>
        <taxon>Nitrobacteraceae</taxon>
        <taxon>Bradyrhizobium</taxon>
    </lineage>
</organism>
<dbReference type="Proteomes" id="UP000692816">
    <property type="component" value="Unassembled WGS sequence"/>
</dbReference>
<evidence type="ECO:0000256" key="3">
    <source>
        <dbReference type="ARBA" id="ARBA00023235"/>
    </source>
</evidence>
<evidence type="ECO:0000256" key="4">
    <source>
        <dbReference type="SAM" id="MobiDB-lite"/>
    </source>
</evidence>
<comment type="subcellular location">
    <subcellularLocation>
        <location evidence="1">Peroxisome</location>
    </subcellularLocation>
</comment>
<evidence type="ECO:0000313" key="6">
    <source>
        <dbReference type="Proteomes" id="UP000692816"/>
    </source>
</evidence>
<sequence>MAGRVVVSEEAAVRTIAVLRPEGINARADDLCLAMTKAIESAQRNPAIRCIVVAGGFDGFAAGSEAAEHHAVGGAGSEGFLLPSVTGLLHTLASNAKPIIAAVEGAAAGIGTAIVFYCDEVIAATSTTFASPLESHDLVPDGAMSLLIPRRLAQHRAFAMLVPGRPMRAERAYEAGLIDMIVPPGYAAVEAERMAREFCRPPAGAAEDDRRGPPSEGTAGRSR</sequence>
<accession>A0ABS3MEH0</accession>
<dbReference type="CDD" id="cd06558">
    <property type="entry name" value="crotonase-like"/>
    <property type="match status" value="1"/>
</dbReference>
<dbReference type="SUPFAM" id="SSF52096">
    <property type="entry name" value="ClpP/crotonase"/>
    <property type="match status" value="1"/>
</dbReference>